<dbReference type="PANTHER" id="PTHR42930:SF2">
    <property type="entry name" value="PHOU DOMAIN-CONTAINING PROTEIN"/>
    <property type="match status" value="1"/>
</dbReference>
<proteinExistence type="predicted"/>
<gene>
    <name evidence="2" type="ORF">DK846_09130</name>
</gene>
<dbReference type="Proteomes" id="UP000245657">
    <property type="component" value="Unassembled WGS sequence"/>
</dbReference>
<dbReference type="GO" id="GO:0030643">
    <property type="term" value="P:intracellular phosphate ion homeostasis"/>
    <property type="evidence" value="ECO:0007669"/>
    <property type="project" value="InterPro"/>
</dbReference>
<dbReference type="EMBL" id="QGMY01000007">
    <property type="protein sequence ID" value="PWR72142.1"/>
    <property type="molecule type" value="Genomic_DNA"/>
</dbReference>
<dbReference type="Pfam" id="PF01895">
    <property type="entry name" value="PhoU"/>
    <property type="match status" value="2"/>
</dbReference>
<dbReference type="SMART" id="SM00966">
    <property type="entry name" value="SpoVT_AbrB"/>
    <property type="match status" value="1"/>
</dbReference>
<dbReference type="OrthoDB" id="40991at2157"/>
<organism evidence="2 3">
    <name type="scientific">Methanospirillum lacunae</name>
    <dbReference type="NCBI Taxonomy" id="668570"/>
    <lineage>
        <taxon>Archaea</taxon>
        <taxon>Methanobacteriati</taxon>
        <taxon>Methanobacteriota</taxon>
        <taxon>Stenosarchaea group</taxon>
        <taxon>Methanomicrobia</taxon>
        <taxon>Methanomicrobiales</taxon>
        <taxon>Methanospirillaceae</taxon>
        <taxon>Methanospirillum</taxon>
    </lineage>
</organism>
<accession>A0A2V2MW83</accession>
<keyword evidence="3" id="KW-1185">Reference proteome</keyword>
<dbReference type="Gene3D" id="1.20.58.220">
    <property type="entry name" value="Phosphate transport system protein phou homolog 2, domain 2"/>
    <property type="match status" value="2"/>
</dbReference>
<dbReference type="InterPro" id="IPR026022">
    <property type="entry name" value="PhoU_dom"/>
</dbReference>
<dbReference type="InterPro" id="IPR028366">
    <property type="entry name" value="PhoU"/>
</dbReference>
<dbReference type="GeneID" id="97547991"/>
<sequence length="342" mass="38629">MDIRRVQMTGGSSYVLTLPKEWVTSLNIRKNDPVGVMIQADGDLMITGNLSGDLPPRSRVVTIDQGMDSQMLFRILVGIYIAGYNIIEIKSKDRIQGTLRRTIRAFSDQVIGLEPVEEEETIIILRDLFNPLDMPLDTSFRRMYAVTHGMLTDSAEGLKSCNQGRVQDVEFRDRDVDRLFWLISRQTNMILQSPRNAERMKTNISEVLHYLQTGRIVERVADHCVLIARSINMIEQEILAEDVRVVIGKAMAEADKLFELSISAFFSRDMKKANRVLGTTSPLEQILHQINQDILALPTDSVMVARKITDSIRRIGEYSGDIAERVIDFGVIPDARSDSSVS</sequence>
<dbReference type="Pfam" id="PF04014">
    <property type="entry name" value="MazE_antitoxin"/>
    <property type="match status" value="1"/>
</dbReference>
<name>A0A2V2MW83_9EURY</name>
<evidence type="ECO:0000259" key="1">
    <source>
        <dbReference type="SMART" id="SM00966"/>
    </source>
</evidence>
<feature type="domain" description="SpoVT-AbrB" evidence="1">
    <location>
        <begin position="8"/>
        <end position="52"/>
    </location>
</feature>
<dbReference type="PANTHER" id="PTHR42930">
    <property type="entry name" value="PHOSPHATE-SPECIFIC TRANSPORT SYSTEM ACCESSORY PROTEIN PHOU"/>
    <property type="match status" value="1"/>
</dbReference>
<evidence type="ECO:0000313" key="3">
    <source>
        <dbReference type="Proteomes" id="UP000245657"/>
    </source>
</evidence>
<reference evidence="2 3" key="1">
    <citation type="submission" date="2018-05" db="EMBL/GenBank/DDBJ databases">
        <title>Draft genome of Methanospirillum lacunae Ki8-1.</title>
        <authorList>
            <person name="Dueholm M.S."/>
            <person name="Nielsen P.H."/>
            <person name="Bakmann L.F."/>
            <person name="Otzen D.E."/>
        </authorList>
    </citation>
    <scope>NUCLEOTIDE SEQUENCE [LARGE SCALE GENOMIC DNA]</scope>
    <source>
        <strain evidence="2 3">Ki8-1</strain>
    </source>
</reference>
<dbReference type="GO" id="GO:0003677">
    <property type="term" value="F:DNA binding"/>
    <property type="evidence" value="ECO:0007669"/>
    <property type="project" value="InterPro"/>
</dbReference>
<dbReference type="InterPro" id="IPR007159">
    <property type="entry name" value="SpoVT-AbrB_dom"/>
</dbReference>
<dbReference type="InterPro" id="IPR038078">
    <property type="entry name" value="PhoU-like_sf"/>
</dbReference>
<dbReference type="RefSeq" id="WP_109968631.1">
    <property type="nucleotide sequence ID" value="NZ_CP176093.1"/>
</dbReference>
<dbReference type="AlphaFoldDB" id="A0A2V2MW83"/>
<comment type="caution">
    <text evidence="2">The sequence shown here is derived from an EMBL/GenBank/DDBJ whole genome shotgun (WGS) entry which is preliminary data.</text>
</comment>
<evidence type="ECO:0000313" key="2">
    <source>
        <dbReference type="EMBL" id="PWR72142.1"/>
    </source>
</evidence>
<protein>
    <submittedName>
        <fullName evidence="2">PhoU family transcriptional regulator</fullName>
    </submittedName>
</protein>
<dbReference type="GO" id="GO:0045936">
    <property type="term" value="P:negative regulation of phosphate metabolic process"/>
    <property type="evidence" value="ECO:0007669"/>
    <property type="project" value="InterPro"/>
</dbReference>
<dbReference type="SUPFAM" id="SSF109755">
    <property type="entry name" value="PhoU-like"/>
    <property type="match status" value="1"/>
</dbReference>